<dbReference type="InterPro" id="IPR002510">
    <property type="entry name" value="Metalloprtase-TldD/E_N"/>
</dbReference>
<dbReference type="EMBL" id="CP018092">
    <property type="protein sequence ID" value="ATS17757.1"/>
    <property type="molecule type" value="Genomic_DNA"/>
</dbReference>
<dbReference type="GO" id="GO:0006508">
    <property type="term" value="P:proteolysis"/>
    <property type="evidence" value="ECO:0007669"/>
    <property type="project" value="InterPro"/>
</dbReference>
<dbReference type="RefSeq" id="WP_099798105.1">
    <property type="nucleotide sequence ID" value="NZ_CP018092.1"/>
</dbReference>
<dbReference type="Pfam" id="PF19290">
    <property type="entry name" value="PmbA_TldD_2nd"/>
    <property type="match status" value="1"/>
</dbReference>
<sequence>MTATLTPNVTLQQRTTAIAQRLGIRKFDLGGAHVDEVSVQVQQGEPKQVKASQRSGITVRVWNAAGRLGVTSTTQLDDQGLETALGMALEASEFGVDEHIPDFSPLATAPLAELSLPEAQPLAPAKMLLDHLIAAEQELLGRHPAIASVPYNGLSQRCTERFYLNSDGANRQQRTTTTTLYLYSKTEEAGRKPRSAGAMRLSADLEQLDINGCIEEVADKTIRHLDYAPIPSGQYPVLFSPQAFLSLLNAFSNLFNAQNILDRQSLSSPDSLHQAIAAPLLTIYDDARHPHNIGQPLFDGEGTPTRRIPLIEAGCLTGLYHSAGTAVRFGCQPTGHANLGAKVTVSGYFYDVLPGQTTAAQYRRDRADGVVWIDELHALHAGVKALQGSFSLPFDGWLLRNGDAISIESATVAGDIRTLLHQILYLAPEPAFTPYGMCPEVWVAPLAITGE</sequence>
<reference evidence="6" key="2">
    <citation type="journal article" date="2022" name="Front. Microbiol.">
        <title>Comparative Genomic Analysis Revealed Distinct Molecular Components and Organization of CO2-Concentrating Mechanism in Thermophilic Cyanobacteria.</title>
        <authorList>
            <person name="Tang J."/>
            <person name="Zhou H."/>
            <person name="Yao D."/>
            <person name="Riaz S."/>
            <person name="You D."/>
            <person name="Klepacz-Smolka A."/>
            <person name="Daroch M."/>
        </authorList>
    </citation>
    <scope>NUCLEOTIDE SEQUENCE [LARGE SCALE GENOMIC DNA]</scope>
    <source>
        <strain evidence="6">PCC 6715</strain>
    </source>
</reference>
<feature type="domain" description="Metalloprotease TldD/E N-terminal" evidence="2">
    <location>
        <begin position="35"/>
        <end position="91"/>
    </location>
</feature>
<evidence type="ECO:0000313" key="6">
    <source>
        <dbReference type="Proteomes" id="UP000231057"/>
    </source>
</evidence>
<accession>A0A2D2Q0F1</accession>
<name>A0A2D2Q0F1_PARLV</name>
<evidence type="ECO:0000256" key="1">
    <source>
        <dbReference type="ARBA" id="ARBA00005836"/>
    </source>
</evidence>
<gene>
    <name evidence="5" type="ORF">BRW62_02225</name>
</gene>
<dbReference type="GO" id="GO:0005829">
    <property type="term" value="C:cytosol"/>
    <property type="evidence" value="ECO:0007669"/>
    <property type="project" value="TreeGrafter"/>
</dbReference>
<proteinExistence type="inferred from homology"/>
<feature type="domain" description="Metalloprotease TldD/E central" evidence="4">
    <location>
        <begin position="129"/>
        <end position="225"/>
    </location>
</feature>
<protein>
    <submittedName>
        <fullName evidence="5">Peptidase C69</fullName>
    </submittedName>
</protein>
<evidence type="ECO:0000259" key="2">
    <source>
        <dbReference type="Pfam" id="PF01523"/>
    </source>
</evidence>
<dbReference type="Gene3D" id="3.30.2290.10">
    <property type="entry name" value="PmbA/TldD superfamily"/>
    <property type="match status" value="1"/>
</dbReference>
<dbReference type="KEGG" id="slw:BRW62_02225"/>
<dbReference type="InterPro" id="IPR045570">
    <property type="entry name" value="Metalloprtase-TldD/E_cen_dom"/>
</dbReference>
<dbReference type="SUPFAM" id="SSF111283">
    <property type="entry name" value="Putative modulator of DNA gyrase, PmbA/TldD"/>
    <property type="match status" value="1"/>
</dbReference>
<comment type="similarity">
    <text evidence="1">Belongs to the peptidase U62 family.</text>
</comment>
<evidence type="ECO:0000259" key="3">
    <source>
        <dbReference type="Pfam" id="PF19289"/>
    </source>
</evidence>
<dbReference type="OrthoDB" id="9803618at2"/>
<dbReference type="Proteomes" id="UP000231057">
    <property type="component" value="Chromosome"/>
</dbReference>
<dbReference type="InterPro" id="IPR035068">
    <property type="entry name" value="TldD/PmbA_N"/>
</dbReference>
<reference evidence="5 6" key="1">
    <citation type="submission" date="2016-11" db="EMBL/GenBank/DDBJ databases">
        <title>Complete genome sequence of thermophilic cyanobacteria strain Synechococcus sp. PCC6715.</title>
        <authorList>
            <person name="Tang J."/>
            <person name="Daroch M."/>
            <person name="Liang Y."/>
            <person name="Jiang D."/>
            <person name="Shah M."/>
        </authorList>
    </citation>
    <scope>NUCLEOTIDE SEQUENCE [LARGE SCALE GENOMIC DNA]</scope>
    <source>
        <strain evidence="5 6">PCC 6715</strain>
    </source>
</reference>
<dbReference type="Pfam" id="PF01523">
    <property type="entry name" value="PmbA_TldD_1st"/>
    <property type="match status" value="1"/>
</dbReference>
<dbReference type="PANTHER" id="PTHR43421:SF1">
    <property type="entry name" value="METALLOPROTEASE PMBA"/>
    <property type="match status" value="1"/>
</dbReference>
<dbReference type="AlphaFoldDB" id="A0A2D2Q0F1"/>
<feature type="domain" description="Metalloprotease TldD/E C-terminal" evidence="3">
    <location>
        <begin position="232"/>
        <end position="450"/>
    </location>
</feature>
<keyword evidence="6" id="KW-1185">Reference proteome</keyword>
<evidence type="ECO:0000313" key="5">
    <source>
        <dbReference type="EMBL" id="ATS17757.1"/>
    </source>
</evidence>
<organism evidence="5 6">
    <name type="scientific">Parathermosynechococcus lividus PCC 6715</name>
    <dbReference type="NCBI Taxonomy" id="1917166"/>
    <lineage>
        <taxon>Bacteria</taxon>
        <taxon>Bacillati</taxon>
        <taxon>Cyanobacteriota</taxon>
        <taxon>Cyanophyceae</taxon>
        <taxon>Acaryochloridales</taxon>
        <taxon>Thermosynechococcaceae</taxon>
        <taxon>Parathermosynechococcus</taxon>
    </lineage>
</organism>
<dbReference type="Pfam" id="PF19289">
    <property type="entry name" value="PmbA_TldD_3rd"/>
    <property type="match status" value="1"/>
</dbReference>
<dbReference type="InterPro" id="IPR036059">
    <property type="entry name" value="TldD/PmbA_sf"/>
</dbReference>
<dbReference type="PANTHER" id="PTHR43421">
    <property type="entry name" value="METALLOPROTEASE PMBA"/>
    <property type="match status" value="1"/>
</dbReference>
<dbReference type="GO" id="GO:0008237">
    <property type="term" value="F:metallopeptidase activity"/>
    <property type="evidence" value="ECO:0007669"/>
    <property type="project" value="InterPro"/>
</dbReference>
<evidence type="ECO:0000259" key="4">
    <source>
        <dbReference type="Pfam" id="PF19290"/>
    </source>
</evidence>
<dbReference type="InterPro" id="IPR045569">
    <property type="entry name" value="Metalloprtase-TldD/E_C"/>
</dbReference>
<dbReference type="InterPro" id="IPR047657">
    <property type="entry name" value="PmbA"/>
</dbReference>